<dbReference type="PANTHER" id="PTHR42085">
    <property type="entry name" value="F-BOX DOMAIN-CONTAINING PROTEIN"/>
    <property type="match status" value="1"/>
</dbReference>
<dbReference type="PANTHER" id="PTHR42085:SF2">
    <property type="entry name" value="F-BOX DOMAIN-CONTAINING PROTEIN"/>
    <property type="match status" value="1"/>
</dbReference>
<reference evidence="2" key="1">
    <citation type="submission" date="2020-01" db="EMBL/GenBank/DDBJ databases">
        <authorList>
            <consortium name="DOE Joint Genome Institute"/>
            <person name="Haridas S."/>
            <person name="Albert R."/>
            <person name="Binder M."/>
            <person name="Bloem J."/>
            <person name="Labutti K."/>
            <person name="Salamov A."/>
            <person name="Andreopoulos B."/>
            <person name="Baker S.E."/>
            <person name="Barry K."/>
            <person name="Bills G."/>
            <person name="Bluhm B.H."/>
            <person name="Cannon C."/>
            <person name="Castanera R."/>
            <person name="Culley D.E."/>
            <person name="Daum C."/>
            <person name="Ezra D."/>
            <person name="Gonzalez J.B."/>
            <person name="Henrissat B."/>
            <person name="Kuo A."/>
            <person name="Liang C."/>
            <person name="Lipzen A."/>
            <person name="Lutzoni F."/>
            <person name="Magnuson J."/>
            <person name="Mondo S."/>
            <person name="Nolan M."/>
            <person name="Ohm R."/>
            <person name="Pangilinan J."/>
            <person name="Park H.-J."/>
            <person name="Ramirez L."/>
            <person name="Alfaro M."/>
            <person name="Sun H."/>
            <person name="Tritt A."/>
            <person name="Yoshinaga Y."/>
            <person name="Zwiers L.-H."/>
            <person name="Turgeon B.G."/>
            <person name="Goodwin S.B."/>
            <person name="Spatafora J.W."/>
            <person name="Crous P.W."/>
            <person name="Grigoriev I.V."/>
        </authorList>
    </citation>
    <scope>NUCLEOTIDE SEQUENCE</scope>
    <source>
        <strain evidence="2">CBS 342.82</strain>
    </source>
</reference>
<reference evidence="2" key="3">
    <citation type="submission" date="2025-08" db="UniProtKB">
        <authorList>
            <consortium name="RefSeq"/>
        </authorList>
    </citation>
    <scope>IDENTIFICATION</scope>
    <source>
        <strain evidence="2">CBS 342.82</strain>
    </source>
</reference>
<reference evidence="2" key="2">
    <citation type="submission" date="2020-04" db="EMBL/GenBank/DDBJ databases">
        <authorList>
            <consortium name="NCBI Genome Project"/>
        </authorList>
    </citation>
    <scope>NUCLEOTIDE SEQUENCE</scope>
    <source>
        <strain evidence="2">CBS 342.82</strain>
    </source>
</reference>
<dbReference type="InterPro" id="IPR038883">
    <property type="entry name" value="AN11006-like"/>
</dbReference>
<dbReference type="Proteomes" id="UP000504637">
    <property type="component" value="Unplaced"/>
</dbReference>
<organism evidence="2">
    <name type="scientific">Dissoconium aciculare CBS 342.82</name>
    <dbReference type="NCBI Taxonomy" id="1314786"/>
    <lineage>
        <taxon>Eukaryota</taxon>
        <taxon>Fungi</taxon>
        <taxon>Dikarya</taxon>
        <taxon>Ascomycota</taxon>
        <taxon>Pezizomycotina</taxon>
        <taxon>Dothideomycetes</taxon>
        <taxon>Dothideomycetidae</taxon>
        <taxon>Mycosphaerellales</taxon>
        <taxon>Dissoconiaceae</taxon>
        <taxon>Dissoconium</taxon>
    </lineage>
</organism>
<accession>A0A6J3MEE0</accession>
<dbReference type="RefSeq" id="XP_033463406.1">
    <property type="nucleotide sequence ID" value="XM_033608345.1"/>
</dbReference>
<dbReference type="GeneID" id="54366145"/>
<evidence type="ECO:0000313" key="1">
    <source>
        <dbReference type="Proteomes" id="UP000504637"/>
    </source>
</evidence>
<evidence type="ECO:0000313" key="2">
    <source>
        <dbReference type="RefSeq" id="XP_033463406.1"/>
    </source>
</evidence>
<gene>
    <name evidence="2" type="ORF">K489DRAFT_428745</name>
</gene>
<proteinExistence type="predicted"/>
<name>A0A6J3MEE0_9PEZI</name>
<sequence>MSLLAPNSLKMQIREESTTFLTLPQKIRWRIYQYRADEDGYPGPDYRGRPRARFSNQHLIALGVRDGIPYLFAEDGDYRIELNTLSMLRSYNNLRLDLEGWRRFVDHITQDEPQWMNKLQLSLYCEAKDVEAAEMAVAPLEPLRLSRCLVQLRSNGDRPPPGSFQLAQDSGLQAIARRAVDLATRHHPGAGQAFRFMDLPIELRHRILSFTDLVSPLRQIHWAPGEVGFYLRTRGSWTFWGHKCPWGRLFCNWNRVAYPPCPCYRTPPSIFLVCRSVTQDARRVFYSSNRFIVDSPEITYDSTLQPSSPRSEPFEASIFLTQTIPGLCLGFLRDLEIAFTARYYTHLGIEPAVLEDWEKAIAQASPHIKRLTLTLHVGDDRDFSGHVIESEDPEAAQDALFKVHEQLARPLHRIKGLAAFFVYARSPFDIVSRDTPQPFLRAHEKHLERLVMGDAYDSAARGKWQRRLSRWFTQDPFTGGDGGDDLVEM</sequence>
<protein>
    <recommendedName>
        <fullName evidence="3">F-box domain-containing protein</fullName>
    </recommendedName>
</protein>
<keyword evidence="1" id="KW-1185">Reference proteome</keyword>
<dbReference type="AlphaFoldDB" id="A0A6J3MEE0"/>
<evidence type="ECO:0008006" key="3">
    <source>
        <dbReference type="Google" id="ProtNLM"/>
    </source>
</evidence>
<dbReference type="OrthoDB" id="2099276at2759"/>